<dbReference type="Proteomes" id="UP000245444">
    <property type="component" value="Chromosome"/>
</dbReference>
<feature type="chain" id="PRO_5015929675" evidence="2">
    <location>
        <begin position="25"/>
        <end position="381"/>
    </location>
</feature>
<dbReference type="PANTHER" id="PTHR30006">
    <property type="entry name" value="THIAMINE-BINDING PERIPLASMIC PROTEIN-RELATED"/>
    <property type="match status" value="1"/>
</dbReference>
<evidence type="ECO:0000256" key="2">
    <source>
        <dbReference type="SAM" id="SignalP"/>
    </source>
</evidence>
<reference evidence="3 4" key="1">
    <citation type="submission" date="2018-05" db="EMBL/GenBank/DDBJ databases">
        <title>Complete Genome Sequence of Methylobacterium sp. 17Sr1-28.</title>
        <authorList>
            <person name="Srinivasan S."/>
        </authorList>
    </citation>
    <scope>NUCLEOTIDE SEQUENCE [LARGE SCALE GENOMIC DNA]</scope>
    <source>
        <strain evidence="3 4">17Sr1-28</strain>
    </source>
</reference>
<evidence type="ECO:0000313" key="3">
    <source>
        <dbReference type="EMBL" id="AWN50096.1"/>
    </source>
</evidence>
<dbReference type="PANTHER" id="PTHR30006:SF25">
    <property type="entry name" value="PHOSPHOGLYCERATE TRANSPORT REGULATORY PROTEIN PGTC"/>
    <property type="match status" value="1"/>
</dbReference>
<sequence>MRRIAALLAPALVTLALVAGPAAAEQVSRFPASEHERTVLTIRSAADADAMAPLIRDYQLLYPDVTVVYHEYITADLFSEVAAACAAGRVAGGYEADLVISSSVDHLIKLANDGCARPHRSIETGRQPDWAAWRNEVFGFTTEPAVIAYRPDLVPREDLPRSRVELVDLLRRKPEAYAGRIGSYDITLSGIGYLFAVYDARAAATYGRLVEAFGRANLQVRCCTADLIADLEAGRIAIGYNLLGSYVYGAMRRGARLGVVVPQDYTLVLSRAALVPVVARAAGDAFAFLDYLLSERGQRVSRDEGFFFDRTGPLPAGVDGPPSLSAAGIFRPITVGPVLLAVQDRAKRARFLAEWRQSIGAEVPRGGVQGGPRGGQRAEEP</sequence>
<feature type="signal peptide" evidence="2">
    <location>
        <begin position="1"/>
        <end position="24"/>
    </location>
</feature>
<organism evidence="3 4">
    <name type="scientific">Methylobacterium terrae</name>
    <dbReference type="NCBI Taxonomy" id="2202827"/>
    <lineage>
        <taxon>Bacteria</taxon>
        <taxon>Pseudomonadati</taxon>
        <taxon>Pseudomonadota</taxon>
        <taxon>Alphaproteobacteria</taxon>
        <taxon>Hyphomicrobiales</taxon>
        <taxon>Methylobacteriaceae</taxon>
        <taxon>Methylobacterium</taxon>
    </lineage>
</organism>
<keyword evidence="1 2" id="KW-0732">Signal</keyword>
<dbReference type="KEGG" id="mtea:DK419_16855"/>
<dbReference type="Gene3D" id="3.40.190.10">
    <property type="entry name" value="Periplasmic binding protein-like II"/>
    <property type="match status" value="2"/>
</dbReference>
<dbReference type="AlphaFoldDB" id="A0A2U8WXL2"/>
<accession>A0A2U8WXL2</accession>
<keyword evidence="4" id="KW-1185">Reference proteome</keyword>
<gene>
    <name evidence="3" type="ORF">DK419_16855</name>
</gene>
<dbReference type="OrthoDB" id="8673316at2"/>
<evidence type="ECO:0000256" key="1">
    <source>
        <dbReference type="ARBA" id="ARBA00022729"/>
    </source>
</evidence>
<name>A0A2U8WXL2_9HYPH</name>
<dbReference type="Pfam" id="PF13531">
    <property type="entry name" value="SBP_bac_11"/>
    <property type="match status" value="1"/>
</dbReference>
<protein>
    <submittedName>
        <fullName evidence="3">ABC transporter substrate-binding protein</fullName>
    </submittedName>
</protein>
<dbReference type="GO" id="GO:0030288">
    <property type="term" value="C:outer membrane-bounded periplasmic space"/>
    <property type="evidence" value="ECO:0007669"/>
    <property type="project" value="TreeGrafter"/>
</dbReference>
<dbReference type="EMBL" id="CP029553">
    <property type="protein sequence ID" value="AWN50096.1"/>
    <property type="molecule type" value="Genomic_DNA"/>
</dbReference>
<dbReference type="SUPFAM" id="SSF53850">
    <property type="entry name" value="Periplasmic binding protein-like II"/>
    <property type="match status" value="1"/>
</dbReference>
<proteinExistence type="predicted"/>
<evidence type="ECO:0000313" key="4">
    <source>
        <dbReference type="Proteomes" id="UP000245444"/>
    </source>
</evidence>